<dbReference type="PANTHER" id="PTHR22926">
    <property type="entry name" value="PHOSPHO-N-ACETYLMURAMOYL-PENTAPEPTIDE-TRANSFERASE"/>
    <property type="match status" value="1"/>
</dbReference>
<evidence type="ECO:0000313" key="10">
    <source>
        <dbReference type="Proteomes" id="UP000255334"/>
    </source>
</evidence>
<dbReference type="OrthoDB" id="9783652at2"/>
<reference evidence="9 10" key="1">
    <citation type="submission" date="2018-07" db="EMBL/GenBank/DDBJ databases">
        <title>Dyella monticola sp. nov. and Dyella psychrodurans sp. nov. isolated from monsoon evergreen broad-leaved forest soil of Dinghu Mountain, China.</title>
        <authorList>
            <person name="Gao Z."/>
            <person name="Qiu L."/>
        </authorList>
    </citation>
    <scope>NUCLEOTIDE SEQUENCE [LARGE SCALE GENOMIC DNA]</scope>
    <source>
        <strain evidence="9 10">4MSK11</strain>
    </source>
</reference>
<feature type="transmembrane region" description="Helical" evidence="8">
    <location>
        <begin position="82"/>
        <end position="101"/>
    </location>
</feature>
<dbReference type="InterPro" id="IPR000715">
    <property type="entry name" value="Glycosyl_transferase_4"/>
</dbReference>
<sequence length="348" mass="37941">MSDAVVATVAPIAFAALIAFFIAFGVVRAAIAYAHRRGMFDQPGQRRSHKLPTPRGGGIGIIAAALPTVPACLAYVQPSWTLHITVTLLVATVLVALIGWWDDHSSLPVLPRFGVQVLAVAFFSVALLIHGQGWFWLPLLVLAGAWSINLHNFMDGIDGLLAQQGIFVACGLAVLAWCVGQVALAGASACVAAACLGFWCYNRPPARIFMGDVGSGSVGLLIFALSAMLWRVDERLLWPALILSSAFVTDASLTLLNRMLRGRRWYTAHREHLYQWIVRRGCTHAAGSAWYVGWNLLVAAPLTAMAFKRPGMGLVACIVTYAIAAIVWLLAKRRLIRRDRYKVRYVHT</sequence>
<evidence type="ECO:0000256" key="6">
    <source>
        <dbReference type="ARBA" id="ARBA00023136"/>
    </source>
</evidence>
<keyword evidence="7" id="KW-0460">Magnesium</keyword>
<dbReference type="GO" id="GO:0009103">
    <property type="term" value="P:lipopolysaccharide biosynthetic process"/>
    <property type="evidence" value="ECO:0007669"/>
    <property type="project" value="TreeGrafter"/>
</dbReference>
<dbReference type="Pfam" id="PF00953">
    <property type="entry name" value="Glycos_transf_4"/>
    <property type="match status" value="1"/>
</dbReference>
<dbReference type="GO" id="GO:0071555">
    <property type="term" value="P:cell wall organization"/>
    <property type="evidence" value="ECO:0007669"/>
    <property type="project" value="TreeGrafter"/>
</dbReference>
<evidence type="ECO:0000256" key="3">
    <source>
        <dbReference type="ARBA" id="ARBA00022679"/>
    </source>
</evidence>
<feature type="transmembrane region" description="Helical" evidence="8">
    <location>
        <begin position="113"/>
        <end position="129"/>
    </location>
</feature>
<dbReference type="GO" id="GO:0044038">
    <property type="term" value="P:cell wall macromolecule biosynthetic process"/>
    <property type="evidence" value="ECO:0007669"/>
    <property type="project" value="TreeGrafter"/>
</dbReference>
<feature type="transmembrane region" description="Helical" evidence="8">
    <location>
        <begin position="160"/>
        <end position="177"/>
    </location>
</feature>
<dbReference type="EMBL" id="QRBF01000001">
    <property type="protein sequence ID" value="RDS86263.1"/>
    <property type="molecule type" value="Genomic_DNA"/>
</dbReference>
<evidence type="ECO:0000313" key="9">
    <source>
        <dbReference type="EMBL" id="RDS86263.1"/>
    </source>
</evidence>
<evidence type="ECO:0000256" key="4">
    <source>
        <dbReference type="ARBA" id="ARBA00022692"/>
    </source>
</evidence>
<comment type="caution">
    <text evidence="9">The sequence shown here is derived from an EMBL/GenBank/DDBJ whole genome shotgun (WGS) entry which is preliminary data.</text>
</comment>
<feature type="transmembrane region" description="Helical" evidence="8">
    <location>
        <begin position="135"/>
        <end position="153"/>
    </location>
</feature>
<comment type="cofactor">
    <cofactor evidence="7">
        <name>Mg(2+)</name>
        <dbReference type="ChEBI" id="CHEBI:18420"/>
    </cofactor>
</comment>
<keyword evidence="7" id="KW-0479">Metal-binding</keyword>
<keyword evidence="5 8" id="KW-1133">Transmembrane helix</keyword>
<feature type="transmembrane region" description="Helical" evidence="8">
    <location>
        <begin position="12"/>
        <end position="35"/>
    </location>
</feature>
<comment type="subcellular location">
    <subcellularLocation>
        <location evidence="1">Cell membrane</location>
        <topology evidence="1">Multi-pass membrane protein</topology>
    </subcellularLocation>
</comment>
<feature type="transmembrane region" description="Helical" evidence="8">
    <location>
        <begin position="289"/>
        <end position="307"/>
    </location>
</feature>
<feature type="transmembrane region" description="Helical" evidence="8">
    <location>
        <begin position="56"/>
        <end position="76"/>
    </location>
</feature>
<feature type="binding site" evidence="7">
    <location>
        <position position="152"/>
    </location>
    <ligand>
        <name>Mg(2+)</name>
        <dbReference type="ChEBI" id="CHEBI:18420"/>
    </ligand>
</feature>
<dbReference type="AlphaFoldDB" id="A0A370XCT4"/>
<feature type="transmembrane region" description="Helical" evidence="8">
    <location>
        <begin position="208"/>
        <end position="230"/>
    </location>
</feature>
<organism evidence="9 10">
    <name type="scientific">Dyella psychrodurans</name>
    <dbReference type="NCBI Taxonomy" id="1927960"/>
    <lineage>
        <taxon>Bacteria</taxon>
        <taxon>Pseudomonadati</taxon>
        <taxon>Pseudomonadota</taxon>
        <taxon>Gammaproteobacteria</taxon>
        <taxon>Lysobacterales</taxon>
        <taxon>Rhodanobacteraceae</taxon>
        <taxon>Dyella</taxon>
    </lineage>
</organism>
<keyword evidence="2" id="KW-1003">Cell membrane</keyword>
<dbReference type="CDD" id="cd06854">
    <property type="entry name" value="GT_WbpL_WbcO_like"/>
    <property type="match status" value="1"/>
</dbReference>
<name>A0A370XCT4_9GAMM</name>
<dbReference type="Proteomes" id="UP000255334">
    <property type="component" value="Unassembled WGS sequence"/>
</dbReference>
<evidence type="ECO:0000256" key="8">
    <source>
        <dbReference type="SAM" id="Phobius"/>
    </source>
</evidence>
<evidence type="ECO:0000256" key="1">
    <source>
        <dbReference type="ARBA" id="ARBA00004651"/>
    </source>
</evidence>
<keyword evidence="10" id="KW-1185">Reference proteome</keyword>
<feature type="binding site" evidence="7">
    <location>
        <position position="212"/>
    </location>
    <ligand>
        <name>Mg(2+)</name>
        <dbReference type="ChEBI" id="CHEBI:18420"/>
    </ligand>
</feature>
<dbReference type="PANTHER" id="PTHR22926:SF3">
    <property type="entry name" value="UNDECAPRENYL-PHOSPHATE ALPHA-N-ACETYLGLUCOSAMINYL 1-PHOSPHATE TRANSFERASE"/>
    <property type="match status" value="1"/>
</dbReference>
<evidence type="ECO:0000256" key="7">
    <source>
        <dbReference type="PIRSR" id="PIRSR600715-1"/>
    </source>
</evidence>
<evidence type="ECO:0000256" key="5">
    <source>
        <dbReference type="ARBA" id="ARBA00022989"/>
    </source>
</evidence>
<protein>
    <submittedName>
        <fullName evidence="9">Glycosyl transferase family 4</fullName>
    </submittedName>
</protein>
<keyword evidence="4 8" id="KW-0812">Transmembrane</keyword>
<dbReference type="GO" id="GO:0046872">
    <property type="term" value="F:metal ion binding"/>
    <property type="evidence" value="ECO:0007669"/>
    <property type="project" value="UniProtKB-KW"/>
</dbReference>
<feature type="transmembrane region" description="Helical" evidence="8">
    <location>
        <begin position="236"/>
        <end position="256"/>
    </location>
</feature>
<dbReference type="GO" id="GO:0005886">
    <property type="term" value="C:plasma membrane"/>
    <property type="evidence" value="ECO:0007669"/>
    <property type="project" value="UniProtKB-SubCell"/>
</dbReference>
<evidence type="ECO:0000256" key="2">
    <source>
        <dbReference type="ARBA" id="ARBA00022475"/>
    </source>
</evidence>
<keyword evidence="6 8" id="KW-0472">Membrane</keyword>
<feature type="transmembrane region" description="Helical" evidence="8">
    <location>
        <begin position="183"/>
        <end position="201"/>
    </location>
</feature>
<dbReference type="GO" id="GO:0016780">
    <property type="term" value="F:phosphotransferase activity, for other substituted phosphate groups"/>
    <property type="evidence" value="ECO:0007669"/>
    <property type="project" value="InterPro"/>
</dbReference>
<keyword evidence="3 9" id="KW-0808">Transferase</keyword>
<proteinExistence type="predicted"/>
<accession>A0A370XCT4</accession>
<gene>
    <name evidence="9" type="ORF">DWU99_03095</name>
</gene>
<feature type="transmembrane region" description="Helical" evidence="8">
    <location>
        <begin position="313"/>
        <end position="331"/>
    </location>
</feature>